<dbReference type="SUPFAM" id="SSF89124">
    <property type="entry name" value="Nop domain"/>
    <property type="match status" value="1"/>
</dbReference>
<evidence type="ECO:0000256" key="1">
    <source>
        <dbReference type="ARBA" id="ARBA00004123"/>
    </source>
</evidence>
<dbReference type="eggNOG" id="KOG2574">
    <property type="taxonomic scope" value="Eukaryota"/>
</dbReference>
<dbReference type="SMART" id="SM00931">
    <property type="entry name" value="NOSIC"/>
    <property type="match status" value="1"/>
</dbReference>
<evidence type="ECO:0000256" key="3">
    <source>
        <dbReference type="ARBA" id="ARBA00022664"/>
    </source>
</evidence>
<dbReference type="AlphaFoldDB" id="A0A022QN66"/>
<evidence type="ECO:0000313" key="12">
    <source>
        <dbReference type="Proteomes" id="UP000030748"/>
    </source>
</evidence>
<dbReference type="Gene3D" id="1.10.287.4070">
    <property type="match status" value="1"/>
</dbReference>
<keyword evidence="7" id="KW-0539">Nucleus</keyword>
<keyword evidence="4" id="KW-0747">Spliceosome</keyword>
<dbReference type="InterPro" id="IPR012976">
    <property type="entry name" value="NOSIC"/>
</dbReference>
<evidence type="ECO:0000256" key="6">
    <source>
        <dbReference type="ARBA" id="ARBA00023187"/>
    </source>
</evidence>
<evidence type="ECO:0000256" key="9">
    <source>
        <dbReference type="SAM" id="MobiDB-lite"/>
    </source>
</evidence>
<dbReference type="Proteomes" id="UP000030748">
    <property type="component" value="Unassembled WGS sequence"/>
</dbReference>
<dbReference type="GO" id="GO:0071011">
    <property type="term" value="C:precatalytic spliceosome"/>
    <property type="evidence" value="ECO:0000318"/>
    <property type="project" value="GO_Central"/>
</dbReference>
<keyword evidence="3" id="KW-0507">mRNA processing</keyword>
<keyword evidence="12" id="KW-1185">Reference proteome</keyword>
<dbReference type="FunFam" id="1.10.246.90:FF:000002">
    <property type="entry name" value="U4/U6 small nuclear ribonucleoprotein Prp31"/>
    <property type="match status" value="1"/>
</dbReference>
<dbReference type="STRING" id="4155.A0A022QN66"/>
<feature type="region of interest" description="Disordered" evidence="9">
    <location>
        <begin position="340"/>
        <end position="368"/>
    </location>
</feature>
<evidence type="ECO:0000256" key="5">
    <source>
        <dbReference type="ARBA" id="ARBA00022884"/>
    </source>
</evidence>
<evidence type="ECO:0000256" key="8">
    <source>
        <dbReference type="ARBA" id="ARBA00023274"/>
    </source>
</evidence>
<dbReference type="GO" id="GO:0097526">
    <property type="term" value="C:spliceosomal tri-snRNP complex"/>
    <property type="evidence" value="ECO:0000318"/>
    <property type="project" value="GO_Central"/>
</dbReference>
<dbReference type="GO" id="GO:0000398">
    <property type="term" value="P:mRNA splicing, via spliceosome"/>
    <property type="evidence" value="ECO:0000318"/>
    <property type="project" value="GO_Central"/>
</dbReference>
<proteinExistence type="inferred from homology"/>
<dbReference type="InterPro" id="IPR036070">
    <property type="entry name" value="Nop_dom_sf"/>
</dbReference>
<dbReference type="FunFam" id="1.10.287.4070:FF:000003">
    <property type="entry name" value="U4/U6 small nuclear ribonucleoprotein PRP31"/>
    <property type="match status" value="1"/>
</dbReference>
<dbReference type="GO" id="GO:0000244">
    <property type="term" value="P:spliceosomal tri-snRNP complex assembly"/>
    <property type="evidence" value="ECO:0007669"/>
    <property type="project" value="InterPro"/>
</dbReference>
<keyword evidence="5" id="KW-0694">RNA-binding</keyword>
<dbReference type="InterPro" id="IPR027105">
    <property type="entry name" value="Prp31"/>
</dbReference>
<dbReference type="InterPro" id="IPR019175">
    <property type="entry name" value="Prp31_C"/>
</dbReference>
<dbReference type="EMBL" id="KI631274">
    <property type="protein sequence ID" value="EYU29024.1"/>
    <property type="molecule type" value="Genomic_DNA"/>
</dbReference>
<sequence>MNNVTFNFIPLNNKKRRFDSFLADLDELSDSEDDLDMVEDIDTDDELAGIEEAVNCYDDFDCVLKLENSQRFAEIMVKIEKALEKGNENSLDQAIILEEDENTEYQLLVDCSALSVDIENEISIIHNFIRDKYRSKFPELESLVHHPIDYARVVKKIGNEVDLTLVDLQGLLPSAIVMVVSVTASTTCGKPLPEHVLQKTIDACDRALSLDSAREKVLAFVESRMEIIAPNLCAVVGSAVAAKLVATAGGLPELAKLRPCNVRLLGAKRKSLAGFSKEFRAGYIEETELYKGTPPLLRNRACRVIASKATLAARVDSAAGTDSSGKDGRKFRAEIEKSIEKWQEAPPAKRPKPLPFPNSEPKKKRGGRRLIKMKEKYGMTEIRKLANRMQFGVAEESSLGDGFGQGYGMLGKAGVRVSVCKRRLLGDEVAKKKFSQGRDYHGATCGFTSSLAGIELSNPQAKNELCGGGGGGTESTYFSKAGTFSRVKRT</sequence>
<evidence type="ECO:0000256" key="2">
    <source>
        <dbReference type="ARBA" id="ARBA00005572"/>
    </source>
</evidence>
<evidence type="ECO:0000256" key="7">
    <source>
        <dbReference type="ARBA" id="ARBA00023242"/>
    </source>
</evidence>
<name>A0A022QN66_ERYGU</name>
<evidence type="ECO:0000256" key="4">
    <source>
        <dbReference type="ARBA" id="ARBA00022728"/>
    </source>
</evidence>
<dbReference type="GO" id="GO:0005687">
    <property type="term" value="C:U4 snRNP"/>
    <property type="evidence" value="ECO:0000318"/>
    <property type="project" value="GO_Central"/>
</dbReference>
<dbReference type="InterPro" id="IPR042239">
    <property type="entry name" value="Nop_C"/>
</dbReference>
<evidence type="ECO:0000313" key="11">
    <source>
        <dbReference type="EMBL" id="EYU29024.1"/>
    </source>
</evidence>
<comment type="similarity">
    <text evidence="2">Belongs to the PRP31 family.</text>
</comment>
<gene>
    <name evidence="11" type="ORF">MIMGU_mgv1a022572mg</name>
</gene>
<organism evidence="11 12">
    <name type="scientific">Erythranthe guttata</name>
    <name type="common">Yellow monkey flower</name>
    <name type="synonym">Mimulus guttatus</name>
    <dbReference type="NCBI Taxonomy" id="4155"/>
    <lineage>
        <taxon>Eukaryota</taxon>
        <taxon>Viridiplantae</taxon>
        <taxon>Streptophyta</taxon>
        <taxon>Embryophyta</taxon>
        <taxon>Tracheophyta</taxon>
        <taxon>Spermatophyta</taxon>
        <taxon>Magnoliopsida</taxon>
        <taxon>eudicotyledons</taxon>
        <taxon>Gunneridae</taxon>
        <taxon>Pentapetalae</taxon>
        <taxon>asterids</taxon>
        <taxon>lamiids</taxon>
        <taxon>Lamiales</taxon>
        <taxon>Phrymaceae</taxon>
        <taxon>Erythranthe</taxon>
    </lineage>
</organism>
<dbReference type="InterPro" id="IPR002687">
    <property type="entry name" value="Nop_dom"/>
</dbReference>
<evidence type="ECO:0000259" key="10">
    <source>
        <dbReference type="PROSITE" id="PS51358"/>
    </source>
</evidence>
<protein>
    <recommendedName>
        <fullName evidence="10">Nop domain-containing protein</fullName>
    </recommendedName>
</protein>
<dbReference type="Gene3D" id="1.10.246.90">
    <property type="entry name" value="Nop domain"/>
    <property type="match status" value="1"/>
</dbReference>
<dbReference type="GO" id="GO:0046540">
    <property type="term" value="C:U4/U6 x U5 tri-snRNP complex"/>
    <property type="evidence" value="ECO:0007669"/>
    <property type="project" value="InterPro"/>
</dbReference>
<feature type="domain" description="Nop" evidence="10">
    <location>
        <begin position="228"/>
        <end position="344"/>
    </location>
</feature>
<dbReference type="Pfam" id="PF09785">
    <property type="entry name" value="Prp31_C"/>
    <property type="match status" value="1"/>
</dbReference>
<dbReference type="Pfam" id="PF01798">
    <property type="entry name" value="Nop"/>
    <property type="match status" value="1"/>
</dbReference>
<dbReference type="GO" id="GO:0003723">
    <property type="term" value="F:RNA binding"/>
    <property type="evidence" value="ECO:0007669"/>
    <property type="project" value="UniProtKB-KW"/>
</dbReference>
<keyword evidence="6" id="KW-0508">mRNA splicing</keyword>
<comment type="subcellular location">
    <subcellularLocation>
        <location evidence="1">Nucleus</location>
    </subcellularLocation>
</comment>
<keyword evidence="8" id="KW-0687">Ribonucleoprotein</keyword>
<dbReference type="PANTHER" id="PTHR13904">
    <property type="entry name" value="PRE-MRNA SPLICING FACTOR PRP31"/>
    <property type="match status" value="1"/>
</dbReference>
<accession>A0A022QN66</accession>
<reference evidence="11 12" key="1">
    <citation type="journal article" date="2013" name="Proc. Natl. Acad. Sci. U.S.A.">
        <title>Fine-scale variation in meiotic recombination in Mimulus inferred from population shotgun sequencing.</title>
        <authorList>
            <person name="Hellsten U."/>
            <person name="Wright K.M."/>
            <person name="Jenkins J."/>
            <person name="Shu S."/>
            <person name="Yuan Y."/>
            <person name="Wessler S.R."/>
            <person name="Schmutz J."/>
            <person name="Willis J.H."/>
            <person name="Rokhsar D.S."/>
        </authorList>
    </citation>
    <scope>NUCLEOTIDE SEQUENCE [LARGE SCALE GENOMIC DNA]</scope>
    <source>
        <strain evidence="12">cv. DUN x IM62</strain>
    </source>
</reference>
<dbReference type="PANTHER" id="PTHR13904:SF0">
    <property type="entry name" value="U4_U6 SMALL NUCLEAR RIBONUCLEOPROTEIN PRP31"/>
    <property type="match status" value="1"/>
</dbReference>
<dbReference type="PROSITE" id="PS51358">
    <property type="entry name" value="NOP"/>
    <property type="match status" value="1"/>
</dbReference>